<keyword evidence="3" id="KW-1185">Reference proteome</keyword>
<feature type="region of interest" description="Disordered" evidence="1">
    <location>
        <begin position="291"/>
        <end position="326"/>
    </location>
</feature>
<proteinExistence type="predicted"/>
<dbReference type="STRING" id="151549.A0A4C1SU10"/>
<evidence type="ECO:0000313" key="3">
    <source>
        <dbReference type="Proteomes" id="UP000299102"/>
    </source>
</evidence>
<name>A0A4C1SU10_EUMVA</name>
<dbReference type="AlphaFoldDB" id="A0A4C1SU10"/>
<dbReference type="Proteomes" id="UP000299102">
    <property type="component" value="Unassembled WGS sequence"/>
</dbReference>
<dbReference type="OrthoDB" id="201595at2759"/>
<feature type="region of interest" description="Disordered" evidence="1">
    <location>
        <begin position="142"/>
        <end position="171"/>
    </location>
</feature>
<comment type="caution">
    <text evidence="2">The sequence shown here is derived from an EMBL/GenBank/DDBJ whole genome shotgun (WGS) entry which is preliminary data.</text>
</comment>
<gene>
    <name evidence="2" type="ORF">EVAR_100876_1</name>
</gene>
<accession>A0A4C1SU10</accession>
<organism evidence="2 3">
    <name type="scientific">Eumeta variegata</name>
    <name type="common">Bagworm moth</name>
    <name type="synonym">Eumeta japonica</name>
    <dbReference type="NCBI Taxonomy" id="151549"/>
    <lineage>
        <taxon>Eukaryota</taxon>
        <taxon>Metazoa</taxon>
        <taxon>Ecdysozoa</taxon>
        <taxon>Arthropoda</taxon>
        <taxon>Hexapoda</taxon>
        <taxon>Insecta</taxon>
        <taxon>Pterygota</taxon>
        <taxon>Neoptera</taxon>
        <taxon>Endopterygota</taxon>
        <taxon>Lepidoptera</taxon>
        <taxon>Glossata</taxon>
        <taxon>Ditrysia</taxon>
        <taxon>Tineoidea</taxon>
        <taxon>Psychidae</taxon>
        <taxon>Oiketicinae</taxon>
        <taxon>Eumeta</taxon>
    </lineage>
</organism>
<evidence type="ECO:0000313" key="2">
    <source>
        <dbReference type="EMBL" id="GBP05426.1"/>
    </source>
</evidence>
<protein>
    <submittedName>
        <fullName evidence="2">Uncharacterized protein</fullName>
    </submittedName>
</protein>
<evidence type="ECO:0000256" key="1">
    <source>
        <dbReference type="SAM" id="MobiDB-lite"/>
    </source>
</evidence>
<reference evidence="2 3" key="1">
    <citation type="journal article" date="2019" name="Commun. Biol.">
        <title>The bagworm genome reveals a unique fibroin gene that provides high tensile strength.</title>
        <authorList>
            <person name="Kono N."/>
            <person name="Nakamura H."/>
            <person name="Ohtoshi R."/>
            <person name="Tomita M."/>
            <person name="Numata K."/>
            <person name="Arakawa K."/>
        </authorList>
    </citation>
    <scope>NUCLEOTIDE SEQUENCE [LARGE SCALE GENOMIC DNA]</scope>
</reference>
<sequence>MHEEHPELLRDQYWEEVVPKDLPYTVASEHYRRHEPPCSADHYKVKAEDAVYANLQAPRKSHDETYADYESVDTPLVERRKLVSETDIRVGSGPLPRHTRPAGCSAATGTTRWCTRARRGQLAPPAPAQDVAVRLVGHKSGRANTARTPDTYDEGDNRTRRPRQQHRYAAKWSDGSDLMTHQSLPQRGSSLGCPRPVAYSRAGQRFRKQHFTRGSAGTALAQAVLSPALTSAGIAPVLGGSPVVSPMTFTPMSVSQLSTLCVAAGTRCRLRLATIASTPLQGRAIATELTGVTTDKDSEHSSLGGGTGSGSAASVTGCTRHGRQKS</sequence>
<dbReference type="EMBL" id="BGZK01003901">
    <property type="protein sequence ID" value="GBP05426.1"/>
    <property type="molecule type" value="Genomic_DNA"/>
</dbReference>
<feature type="compositionally biased region" description="Basic residues" evidence="1">
    <location>
        <begin position="160"/>
        <end position="169"/>
    </location>
</feature>